<dbReference type="EMBL" id="CAAALY010013250">
    <property type="protein sequence ID" value="VEL11917.1"/>
    <property type="molecule type" value="Genomic_DNA"/>
</dbReference>
<dbReference type="GO" id="GO:0017046">
    <property type="term" value="F:peptide hormone binding"/>
    <property type="evidence" value="ECO:0007669"/>
    <property type="project" value="TreeGrafter"/>
</dbReference>
<accession>A0A448WHP5</accession>
<dbReference type="AlphaFoldDB" id="A0A448WHP5"/>
<protein>
    <recommendedName>
        <fullName evidence="3">Receptor ligand binding region domain-containing protein</fullName>
    </recommendedName>
</protein>
<dbReference type="GO" id="GO:0007165">
    <property type="term" value="P:signal transduction"/>
    <property type="evidence" value="ECO:0007669"/>
    <property type="project" value="TreeGrafter"/>
</dbReference>
<dbReference type="PANTHER" id="PTHR44755">
    <property type="entry name" value="NATRIURETIC PEPTIDE RECEPTOR 3-RELATED"/>
    <property type="match status" value="1"/>
</dbReference>
<dbReference type="InterPro" id="IPR052612">
    <property type="entry name" value="ANP_Clearance_Receptor"/>
</dbReference>
<dbReference type="SUPFAM" id="SSF53822">
    <property type="entry name" value="Periplasmic binding protein-like I"/>
    <property type="match status" value="1"/>
</dbReference>
<sequence>MGKSRFKECTWPDKAVPPDYLAEIKREFTRVESLCRNISRNRVASVTAEQIRLGVQLPSLVGYTFSKVLPAFDILLDKLASTRDFSRVSFTIVPILFVDYMGCDCLAVLDHFRRDSIDVLFGPIPDFQLSYSARISTAMFVRPVLVPSGFTPRLSDKREYGMLTRTLLDYSDLNAVFTSTFSRYGWLNEHTPTIGLFKVEETTHYSTIVLAEGLSTFFNSMRYNLIEQQIKNKNTTFSVLPLYARGESLGLFSSFDPTEKCNVLTDLIRPSCVSVHVYSLARLSITHWLGNGVTFISFEETSGRDL</sequence>
<dbReference type="Gene3D" id="3.40.50.2300">
    <property type="match status" value="1"/>
</dbReference>
<keyword evidence="2" id="KW-1185">Reference proteome</keyword>
<dbReference type="Proteomes" id="UP000784294">
    <property type="component" value="Unassembled WGS sequence"/>
</dbReference>
<dbReference type="GO" id="GO:0038023">
    <property type="term" value="F:signaling receptor activity"/>
    <property type="evidence" value="ECO:0007669"/>
    <property type="project" value="TreeGrafter"/>
</dbReference>
<dbReference type="PANTHER" id="PTHR44755:SF8">
    <property type="entry name" value="RECEPTOR LIGAND BINDING REGION DOMAIN-CONTAINING PROTEIN"/>
    <property type="match status" value="1"/>
</dbReference>
<gene>
    <name evidence="1" type="ORF">PXEA_LOCUS5357</name>
</gene>
<dbReference type="InterPro" id="IPR028082">
    <property type="entry name" value="Peripla_BP_I"/>
</dbReference>
<evidence type="ECO:0000313" key="2">
    <source>
        <dbReference type="Proteomes" id="UP000784294"/>
    </source>
</evidence>
<reference evidence="1" key="1">
    <citation type="submission" date="2018-11" db="EMBL/GenBank/DDBJ databases">
        <authorList>
            <consortium name="Pathogen Informatics"/>
        </authorList>
    </citation>
    <scope>NUCLEOTIDE SEQUENCE</scope>
</reference>
<comment type="caution">
    <text evidence="1">The sequence shown here is derived from an EMBL/GenBank/DDBJ whole genome shotgun (WGS) entry which is preliminary data.</text>
</comment>
<evidence type="ECO:0008006" key="3">
    <source>
        <dbReference type="Google" id="ProtNLM"/>
    </source>
</evidence>
<name>A0A448WHP5_9PLAT</name>
<organism evidence="1 2">
    <name type="scientific">Protopolystoma xenopodis</name>
    <dbReference type="NCBI Taxonomy" id="117903"/>
    <lineage>
        <taxon>Eukaryota</taxon>
        <taxon>Metazoa</taxon>
        <taxon>Spiralia</taxon>
        <taxon>Lophotrochozoa</taxon>
        <taxon>Platyhelminthes</taxon>
        <taxon>Monogenea</taxon>
        <taxon>Polyopisthocotylea</taxon>
        <taxon>Polystomatidea</taxon>
        <taxon>Polystomatidae</taxon>
        <taxon>Protopolystoma</taxon>
    </lineage>
</organism>
<proteinExistence type="predicted"/>
<evidence type="ECO:0000313" key="1">
    <source>
        <dbReference type="EMBL" id="VEL11917.1"/>
    </source>
</evidence>
<dbReference type="OrthoDB" id="6247219at2759"/>